<evidence type="ECO:0000313" key="5">
    <source>
        <dbReference type="Proteomes" id="UP000073434"/>
    </source>
</evidence>
<gene>
    <name evidence="4" type="primary">srtC</name>
    <name evidence="4" type="ORF">ERS132385_01003</name>
</gene>
<dbReference type="RefSeq" id="WP_029998316.1">
    <property type="nucleotide sequence ID" value="NZ_CEEW01000030.1"/>
</dbReference>
<evidence type="ECO:0000313" key="4">
    <source>
        <dbReference type="EMBL" id="CYU49777.1"/>
    </source>
</evidence>
<feature type="active site" description="Proton donor/acceptor" evidence="2">
    <location>
        <position position="159"/>
    </location>
</feature>
<sequence>MDKKFKRVGHKKSNRGFIIIFIVGLLLFGYPLSGQIISFYQAYQSIGTYEKELAKIEPEEIKKRMELARAYNSSLISTSSTISYQDPFTKEQKDEGVAAYAKMLEIHEQIGYITIPRISQELPIYAGTQEVVLQKGVGHLEGSSLPVGGKNTHAVLTGHRGLPNSRLFTDLDKVKEGNKFYIHVLDKVLAYQVDQIKVVEPSDVSQIEIVEGRDYVTLITCTPYMINSHRMLVRGHRIPYVAKEEKTELNKGRKVVIIIILGIVLLFILILVYLYRKVKGKKSLEKNEAAKKETIKKI</sequence>
<keyword evidence="3" id="KW-0472">Membrane</keyword>
<dbReference type="EMBL" id="FIFW01000008">
    <property type="protein sequence ID" value="CYU49777.1"/>
    <property type="molecule type" value="Genomic_DNA"/>
</dbReference>
<evidence type="ECO:0000256" key="3">
    <source>
        <dbReference type="SAM" id="Phobius"/>
    </source>
</evidence>
<proteinExistence type="predicted"/>
<dbReference type="InterPro" id="IPR042002">
    <property type="entry name" value="Sortase_C"/>
</dbReference>
<dbReference type="Gene3D" id="2.40.260.10">
    <property type="entry name" value="Sortase"/>
    <property type="match status" value="1"/>
</dbReference>
<dbReference type="Pfam" id="PF04203">
    <property type="entry name" value="Sortase"/>
    <property type="match status" value="1"/>
</dbReference>
<dbReference type="GO" id="GO:0016787">
    <property type="term" value="F:hydrolase activity"/>
    <property type="evidence" value="ECO:0007669"/>
    <property type="project" value="UniProtKB-KW"/>
</dbReference>
<organism evidence="4 5">
    <name type="scientific">Streptococcus suis</name>
    <dbReference type="NCBI Taxonomy" id="1307"/>
    <lineage>
        <taxon>Bacteria</taxon>
        <taxon>Bacillati</taxon>
        <taxon>Bacillota</taxon>
        <taxon>Bacilli</taxon>
        <taxon>Lactobacillales</taxon>
        <taxon>Streptococcaceae</taxon>
        <taxon>Streptococcus</taxon>
    </lineage>
</organism>
<accession>A0A0Z8DUG5</accession>
<dbReference type="AlphaFoldDB" id="A0A0Z8DUG5"/>
<evidence type="ECO:0000256" key="1">
    <source>
        <dbReference type="ARBA" id="ARBA00022801"/>
    </source>
</evidence>
<protein>
    <submittedName>
        <fullName evidence="4">Sortase C family protein SrtC.4</fullName>
    </submittedName>
</protein>
<keyword evidence="3" id="KW-1133">Transmembrane helix</keyword>
<keyword evidence="3" id="KW-0812">Transmembrane</keyword>
<reference evidence="4 5" key="1">
    <citation type="submission" date="2016-02" db="EMBL/GenBank/DDBJ databases">
        <authorList>
            <consortium name="Pathogen Informatics"/>
        </authorList>
    </citation>
    <scope>NUCLEOTIDE SEQUENCE [LARGE SCALE GENOMIC DNA]</scope>
    <source>
        <strain evidence="4 5">LSS23</strain>
    </source>
</reference>
<evidence type="ECO:0000256" key="2">
    <source>
        <dbReference type="PIRSR" id="PIRSR605754-1"/>
    </source>
</evidence>
<dbReference type="CDD" id="cd05827">
    <property type="entry name" value="Sortase_C"/>
    <property type="match status" value="1"/>
</dbReference>
<dbReference type="SUPFAM" id="SSF63817">
    <property type="entry name" value="Sortase"/>
    <property type="match status" value="1"/>
</dbReference>
<dbReference type="NCBIfam" id="NF033745">
    <property type="entry name" value="class_C_sortase"/>
    <property type="match status" value="1"/>
</dbReference>
<dbReference type="NCBIfam" id="TIGR01076">
    <property type="entry name" value="sortase_fam"/>
    <property type="match status" value="1"/>
</dbReference>
<dbReference type="InterPro" id="IPR005754">
    <property type="entry name" value="Sortase"/>
</dbReference>
<feature type="active site" description="Acyl-thioester intermediate" evidence="2">
    <location>
        <position position="221"/>
    </location>
</feature>
<dbReference type="Proteomes" id="UP000073434">
    <property type="component" value="Unassembled WGS sequence"/>
</dbReference>
<name>A0A0Z8DUG5_STRSU</name>
<dbReference type="InterPro" id="IPR023365">
    <property type="entry name" value="Sortase_dom-sf"/>
</dbReference>
<keyword evidence="1" id="KW-0378">Hydrolase</keyword>
<feature type="transmembrane region" description="Helical" evidence="3">
    <location>
        <begin position="255"/>
        <end position="275"/>
    </location>
</feature>